<evidence type="ECO:0000313" key="3">
    <source>
        <dbReference type="Proteomes" id="UP000465220"/>
    </source>
</evidence>
<evidence type="ECO:0000256" key="1">
    <source>
        <dbReference type="SAM" id="MobiDB-lite"/>
    </source>
</evidence>
<dbReference type="Proteomes" id="UP000465220">
    <property type="component" value="Unassembled WGS sequence"/>
</dbReference>
<accession>A0ABQ1ARQ8</accession>
<protein>
    <submittedName>
        <fullName evidence="2">Uncharacterized protein</fullName>
    </submittedName>
</protein>
<proteinExistence type="predicted"/>
<name>A0ABQ1ARQ8_ASPLE</name>
<sequence>MGKKSRSHWWFQRYIITYANTAIAFLIGPFETPTGGAYRVLAEFQEKFHGRSLFFLSHRRFSPPPSRHVRILSSNQKTEEGVSSNQFDLKPPSETEPLVIAPPLSPHPFFGRTRSDQTSPA</sequence>
<dbReference type="EMBL" id="BLKI01000055">
    <property type="protein sequence ID" value="GFF86888.1"/>
    <property type="molecule type" value="Genomic_DNA"/>
</dbReference>
<organism evidence="2 3">
    <name type="scientific">Aspergillus lentulus</name>
    <dbReference type="NCBI Taxonomy" id="293939"/>
    <lineage>
        <taxon>Eukaryota</taxon>
        <taxon>Fungi</taxon>
        <taxon>Dikarya</taxon>
        <taxon>Ascomycota</taxon>
        <taxon>Pezizomycotina</taxon>
        <taxon>Eurotiomycetes</taxon>
        <taxon>Eurotiomycetidae</taxon>
        <taxon>Eurotiales</taxon>
        <taxon>Aspergillaceae</taxon>
        <taxon>Aspergillus</taxon>
        <taxon>Aspergillus subgen. Fumigati</taxon>
    </lineage>
</organism>
<feature type="compositionally biased region" description="Polar residues" evidence="1">
    <location>
        <begin position="72"/>
        <end position="87"/>
    </location>
</feature>
<evidence type="ECO:0000313" key="2">
    <source>
        <dbReference type="EMBL" id="GFF86888.1"/>
    </source>
</evidence>
<reference evidence="2 3" key="1">
    <citation type="submission" date="2020-01" db="EMBL/GenBank/DDBJ databases">
        <title>Draft genome sequence of Aspergillus lentulus IFM 60648.</title>
        <authorList>
            <person name="Takahashi H."/>
            <person name="Yaguchi T."/>
        </authorList>
    </citation>
    <scope>NUCLEOTIDE SEQUENCE [LARGE SCALE GENOMIC DNA]</scope>
    <source>
        <strain evidence="2 3">IFM 60648</strain>
    </source>
</reference>
<gene>
    <name evidence="2" type="ORF">IFM60648_07858</name>
</gene>
<comment type="caution">
    <text evidence="2">The sequence shown here is derived from an EMBL/GenBank/DDBJ whole genome shotgun (WGS) entry which is preliminary data.</text>
</comment>
<keyword evidence="3" id="KW-1185">Reference proteome</keyword>
<feature type="region of interest" description="Disordered" evidence="1">
    <location>
        <begin position="63"/>
        <end position="121"/>
    </location>
</feature>